<evidence type="ECO:0000256" key="4">
    <source>
        <dbReference type="ARBA" id="ARBA00022989"/>
    </source>
</evidence>
<evidence type="ECO:0000313" key="8">
    <source>
        <dbReference type="EMBL" id="OBS09276.1"/>
    </source>
</evidence>
<evidence type="ECO:0000313" key="9">
    <source>
        <dbReference type="Proteomes" id="UP000029273"/>
    </source>
</evidence>
<dbReference type="Pfam" id="PF00892">
    <property type="entry name" value="EamA"/>
    <property type="match status" value="2"/>
</dbReference>
<feature type="domain" description="EamA" evidence="7">
    <location>
        <begin position="13"/>
        <end position="147"/>
    </location>
</feature>
<feature type="transmembrane region" description="Helical" evidence="6">
    <location>
        <begin position="193"/>
        <end position="212"/>
    </location>
</feature>
<dbReference type="Proteomes" id="UP000029273">
    <property type="component" value="Unassembled WGS sequence"/>
</dbReference>
<dbReference type="SUPFAM" id="SSF103481">
    <property type="entry name" value="Multidrug resistance efflux transporter EmrE"/>
    <property type="match status" value="2"/>
</dbReference>
<dbReference type="AlphaFoldDB" id="A0A1A6C3Y8"/>
<dbReference type="InterPro" id="IPR000620">
    <property type="entry name" value="EamA_dom"/>
</dbReference>
<organism evidence="8 9">
    <name type="scientific">Acidihalobacter prosperus</name>
    <dbReference type="NCBI Taxonomy" id="160660"/>
    <lineage>
        <taxon>Bacteria</taxon>
        <taxon>Pseudomonadati</taxon>
        <taxon>Pseudomonadota</taxon>
        <taxon>Gammaproteobacteria</taxon>
        <taxon>Chromatiales</taxon>
        <taxon>Ectothiorhodospiraceae</taxon>
        <taxon>Acidihalobacter</taxon>
    </lineage>
</organism>
<dbReference type="GO" id="GO:0016020">
    <property type="term" value="C:membrane"/>
    <property type="evidence" value="ECO:0007669"/>
    <property type="project" value="UniProtKB-SubCell"/>
</dbReference>
<feature type="transmembrane region" description="Helical" evidence="6">
    <location>
        <begin position="163"/>
        <end position="181"/>
    </location>
</feature>
<comment type="subcellular location">
    <subcellularLocation>
        <location evidence="1">Membrane</location>
        <topology evidence="1">Multi-pass membrane protein</topology>
    </subcellularLocation>
</comment>
<evidence type="ECO:0000256" key="6">
    <source>
        <dbReference type="SAM" id="Phobius"/>
    </source>
</evidence>
<dbReference type="RefSeq" id="WP_065089475.1">
    <property type="nucleotide sequence ID" value="NZ_JQSG02000003.1"/>
</dbReference>
<keyword evidence="9" id="KW-1185">Reference proteome</keyword>
<accession>A0A1A6C3Y8</accession>
<keyword evidence="5 6" id="KW-0472">Membrane</keyword>
<dbReference type="PANTHER" id="PTHR32322">
    <property type="entry name" value="INNER MEMBRANE TRANSPORTER"/>
    <property type="match status" value="1"/>
</dbReference>
<comment type="similarity">
    <text evidence="2">Belongs to the EamA transporter family.</text>
</comment>
<feature type="transmembrane region" description="Helical" evidence="6">
    <location>
        <begin position="256"/>
        <end position="275"/>
    </location>
</feature>
<feature type="transmembrane region" description="Helical" evidence="6">
    <location>
        <begin position="130"/>
        <end position="148"/>
    </location>
</feature>
<proteinExistence type="inferred from homology"/>
<feature type="transmembrane region" description="Helical" evidence="6">
    <location>
        <begin position="224"/>
        <end position="244"/>
    </location>
</feature>
<gene>
    <name evidence="8" type="ORF">Thpro_021604</name>
</gene>
<dbReference type="PANTHER" id="PTHR32322:SF2">
    <property type="entry name" value="EAMA DOMAIN-CONTAINING PROTEIN"/>
    <property type="match status" value="1"/>
</dbReference>
<evidence type="ECO:0000256" key="1">
    <source>
        <dbReference type="ARBA" id="ARBA00004141"/>
    </source>
</evidence>
<dbReference type="InterPro" id="IPR050638">
    <property type="entry name" value="AA-Vitamin_Transporters"/>
</dbReference>
<dbReference type="OrthoDB" id="4167046at2"/>
<feature type="transmembrane region" description="Helical" evidence="6">
    <location>
        <begin position="102"/>
        <end position="123"/>
    </location>
</feature>
<feature type="transmembrane region" description="Helical" evidence="6">
    <location>
        <begin position="12"/>
        <end position="32"/>
    </location>
</feature>
<sequence length="306" mass="32773">MDDVATGPRRLTAGYVFALLATLVWSGNFLVARGLAGSLPPVSLAFWRWTVAVAVLTPFAWRGLRQDWPALRAHGRHFALTALLGVSVFNTAIYIAGRTVAAVDLSIIAASSPVFVILLARVFHGERLTAGRIAGVALAFAGVVWLVTNGRPTHLLTLRPGRGEWVMLGAALSFAGYTLLLRRRPPGVRLQSFALGSFALGLLFLLPVYLWTSWRRPLYMPEPAALLGVLYVGVFASVVAYLAWNAAIARIGPSRASLIYYAIPLFSGLGGWLLLHEPVTAADAASAGLIVSGILLANRAARPQPE</sequence>
<evidence type="ECO:0000256" key="2">
    <source>
        <dbReference type="ARBA" id="ARBA00007362"/>
    </source>
</evidence>
<feature type="domain" description="EamA" evidence="7">
    <location>
        <begin position="163"/>
        <end position="298"/>
    </location>
</feature>
<evidence type="ECO:0000256" key="3">
    <source>
        <dbReference type="ARBA" id="ARBA00022692"/>
    </source>
</evidence>
<dbReference type="EMBL" id="JQSG02000003">
    <property type="protein sequence ID" value="OBS09276.1"/>
    <property type="molecule type" value="Genomic_DNA"/>
</dbReference>
<keyword evidence="4 6" id="KW-1133">Transmembrane helix</keyword>
<evidence type="ECO:0000256" key="5">
    <source>
        <dbReference type="ARBA" id="ARBA00023136"/>
    </source>
</evidence>
<keyword evidence="3 6" id="KW-0812">Transmembrane</keyword>
<comment type="caution">
    <text evidence="8">The sequence shown here is derived from an EMBL/GenBank/DDBJ whole genome shotgun (WGS) entry which is preliminary data.</text>
</comment>
<feature type="transmembrane region" description="Helical" evidence="6">
    <location>
        <begin position="76"/>
        <end position="96"/>
    </location>
</feature>
<feature type="transmembrane region" description="Helical" evidence="6">
    <location>
        <begin position="44"/>
        <end position="64"/>
    </location>
</feature>
<reference evidence="8 9" key="1">
    <citation type="journal article" date="2014" name="Genome Announc.">
        <title>Draft Genome Sequence of the Iron-Oxidizing, Acidophilic, and Halotolerant 'Thiobacillus prosperus' Type Strain DSM 5130.</title>
        <authorList>
            <person name="Ossandon F.J."/>
            <person name="Cardenas J.P."/>
            <person name="Corbett M."/>
            <person name="Quatrini R."/>
            <person name="Holmes D.S."/>
            <person name="Watkin E."/>
        </authorList>
    </citation>
    <scope>NUCLEOTIDE SEQUENCE [LARGE SCALE GENOMIC DNA]</scope>
    <source>
        <strain evidence="8 9">DSM 5130</strain>
    </source>
</reference>
<dbReference type="InterPro" id="IPR037185">
    <property type="entry name" value="EmrE-like"/>
</dbReference>
<evidence type="ECO:0000259" key="7">
    <source>
        <dbReference type="Pfam" id="PF00892"/>
    </source>
</evidence>
<protein>
    <recommendedName>
        <fullName evidence="7">EamA domain-containing protein</fullName>
    </recommendedName>
</protein>
<name>A0A1A6C3Y8_9GAMM</name>
<feature type="transmembrane region" description="Helical" evidence="6">
    <location>
        <begin position="281"/>
        <end position="301"/>
    </location>
</feature>